<dbReference type="AlphaFoldDB" id="A0A7Y9J1F1"/>
<comment type="caution">
    <text evidence="1">The sequence shown here is derived from an EMBL/GenBank/DDBJ whole genome shotgun (WGS) entry which is preliminary data.</text>
</comment>
<name>A0A7Y9J1F1_9ACTN</name>
<dbReference type="Proteomes" id="UP000521922">
    <property type="component" value="Unassembled WGS sequence"/>
</dbReference>
<evidence type="ECO:0000313" key="2">
    <source>
        <dbReference type="Proteomes" id="UP000521922"/>
    </source>
</evidence>
<keyword evidence="2" id="KW-1185">Reference proteome</keyword>
<dbReference type="SUPFAM" id="SSF55961">
    <property type="entry name" value="Bet v1-like"/>
    <property type="match status" value="1"/>
</dbReference>
<evidence type="ECO:0000313" key="1">
    <source>
        <dbReference type="EMBL" id="NYD23003.1"/>
    </source>
</evidence>
<sequence>MRRLAEKAATAAGNAVLHRGGTAGPRRQTLTLTRPVENVLRACQDPDVLSTVLRPAGEVTRDGAGRFAWSLGGDGQEVLTEVSADPNRVVFRTTGPDPTEVLVVEAWPEPRWGGSEVVVQLDLPGGGGLGEGAAAFTFLYRLRALLQTGEVPTLGRVPSGRRSGQEEH</sequence>
<accession>A0A7Y9J1F1</accession>
<reference evidence="1 2" key="1">
    <citation type="submission" date="2020-07" db="EMBL/GenBank/DDBJ databases">
        <title>Sequencing the genomes of 1000 actinobacteria strains.</title>
        <authorList>
            <person name="Klenk H.-P."/>
        </authorList>
    </citation>
    <scope>NUCLEOTIDE SEQUENCE [LARGE SCALE GENOMIC DNA]</scope>
    <source>
        <strain evidence="1 2">DSM 7487</strain>
    </source>
</reference>
<evidence type="ECO:0008006" key="3">
    <source>
        <dbReference type="Google" id="ProtNLM"/>
    </source>
</evidence>
<organism evidence="1 2">
    <name type="scientific">Kineococcus aurantiacus</name>
    <dbReference type="NCBI Taxonomy" id="37633"/>
    <lineage>
        <taxon>Bacteria</taxon>
        <taxon>Bacillati</taxon>
        <taxon>Actinomycetota</taxon>
        <taxon>Actinomycetes</taxon>
        <taxon>Kineosporiales</taxon>
        <taxon>Kineosporiaceae</taxon>
        <taxon>Kineococcus</taxon>
    </lineage>
</organism>
<dbReference type="RefSeq" id="WP_179752411.1">
    <property type="nucleotide sequence ID" value="NZ_BAAAGN010000001.1"/>
</dbReference>
<gene>
    <name evidence="1" type="ORF">BJ968_002543</name>
</gene>
<protein>
    <recommendedName>
        <fullName evidence="3">SRPBCC family protein</fullName>
    </recommendedName>
</protein>
<dbReference type="Gene3D" id="3.30.530.20">
    <property type="match status" value="1"/>
</dbReference>
<proteinExistence type="predicted"/>
<dbReference type="EMBL" id="JACCBB010000001">
    <property type="protein sequence ID" value="NYD23003.1"/>
    <property type="molecule type" value="Genomic_DNA"/>
</dbReference>
<dbReference type="InterPro" id="IPR023393">
    <property type="entry name" value="START-like_dom_sf"/>
</dbReference>